<dbReference type="PROSITE" id="PS00766">
    <property type="entry name" value="THF_DHG_CYH_1"/>
    <property type="match status" value="1"/>
</dbReference>
<evidence type="ECO:0000256" key="8">
    <source>
        <dbReference type="ARBA" id="ARBA00023102"/>
    </source>
</evidence>
<evidence type="ECO:0000256" key="11">
    <source>
        <dbReference type="HAMAP-Rule" id="MF_01576"/>
    </source>
</evidence>
<dbReference type="InterPro" id="IPR020867">
    <property type="entry name" value="THF_DH/CycHdrlase_CS"/>
</dbReference>
<evidence type="ECO:0000256" key="5">
    <source>
        <dbReference type="ARBA" id="ARBA00022801"/>
    </source>
</evidence>
<protein>
    <recommendedName>
        <fullName evidence="11">Bifunctional protein FolD</fullName>
    </recommendedName>
    <domain>
        <recommendedName>
            <fullName evidence="11">Methylenetetrahydrofolate dehydrogenase</fullName>
            <ecNumber evidence="11">1.5.1.5</ecNumber>
        </recommendedName>
    </domain>
    <domain>
        <recommendedName>
            <fullName evidence="11">Methenyltetrahydrofolate cyclohydrolase</fullName>
            <ecNumber evidence="11">3.5.4.9</ecNumber>
        </recommendedName>
    </domain>
</protein>
<keyword evidence="15" id="KW-1185">Reference proteome</keyword>
<keyword evidence="4 11" id="KW-0658">Purine biosynthesis</keyword>
<keyword evidence="6 11" id="KW-0521">NADP</keyword>
<feature type="binding site" evidence="11">
    <location>
        <begin position="186"/>
        <end position="188"/>
    </location>
    <ligand>
        <name>NADP(+)</name>
        <dbReference type="ChEBI" id="CHEBI:58349"/>
    </ligand>
</feature>
<dbReference type="PROSITE" id="PS00767">
    <property type="entry name" value="THF_DHG_CYH_2"/>
    <property type="match status" value="1"/>
</dbReference>
<dbReference type="GO" id="GO:0004477">
    <property type="term" value="F:methenyltetrahydrofolate cyclohydrolase activity"/>
    <property type="evidence" value="ECO:0007669"/>
    <property type="project" value="UniProtKB-UniRule"/>
</dbReference>
<dbReference type="GO" id="GO:0035999">
    <property type="term" value="P:tetrahydrofolate interconversion"/>
    <property type="evidence" value="ECO:0007669"/>
    <property type="project" value="UniProtKB-UniRule"/>
</dbReference>
<organism evidence="14 15">
    <name type="scientific">Bradymonas sediminis</name>
    <dbReference type="NCBI Taxonomy" id="1548548"/>
    <lineage>
        <taxon>Bacteria</taxon>
        <taxon>Deltaproteobacteria</taxon>
        <taxon>Bradymonadales</taxon>
        <taxon>Bradymonadaceae</taxon>
        <taxon>Bradymonas</taxon>
    </lineage>
</organism>
<dbReference type="InterPro" id="IPR000672">
    <property type="entry name" value="THF_DH/CycHdrlase"/>
</dbReference>
<dbReference type="CDD" id="cd01080">
    <property type="entry name" value="NAD_bind_m-THF_DH_Cyclohyd"/>
    <property type="match status" value="1"/>
</dbReference>
<dbReference type="HAMAP" id="MF_01576">
    <property type="entry name" value="THF_DHG_CYH"/>
    <property type="match status" value="1"/>
</dbReference>
<dbReference type="Pfam" id="PF00763">
    <property type="entry name" value="THF_DHG_CYH"/>
    <property type="match status" value="1"/>
</dbReference>
<dbReference type="InterPro" id="IPR036291">
    <property type="entry name" value="NAD(P)-bd_dom_sf"/>
</dbReference>
<dbReference type="EMBL" id="CP030032">
    <property type="protein sequence ID" value="AWV89342.1"/>
    <property type="molecule type" value="Genomic_DNA"/>
</dbReference>
<evidence type="ECO:0000313" key="14">
    <source>
        <dbReference type="EMBL" id="AWV89342.1"/>
    </source>
</evidence>
<dbReference type="EC" id="3.5.4.9" evidence="11"/>
<dbReference type="PANTHER" id="PTHR48099:SF5">
    <property type="entry name" value="C-1-TETRAHYDROFOLATE SYNTHASE, CYTOPLASMIC"/>
    <property type="match status" value="1"/>
</dbReference>
<dbReference type="EC" id="1.5.1.5" evidence="11"/>
<dbReference type="RefSeq" id="WP_111333776.1">
    <property type="nucleotide sequence ID" value="NZ_CP030032.1"/>
</dbReference>
<evidence type="ECO:0000256" key="4">
    <source>
        <dbReference type="ARBA" id="ARBA00022755"/>
    </source>
</evidence>
<dbReference type="InterPro" id="IPR020631">
    <property type="entry name" value="THF_DH/CycHdrlase_NAD-bd_dom"/>
</dbReference>
<feature type="binding site" evidence="11">
    <location>
        <position position="252"/>
    </location>
    <ligand>
        <name>NADP(+)</name>
        <dbReference type="ChEBI" id="CHEBI:58349"/>
    </ligand>
</feature>
<dbReference type="Pfam" id="PF02882">
    <property type="entry name" value="THF_DHG_CYH_C"/>
    <property type="match status" value="1"/>
</dbReference>
<evidence type="ECO:0000259" key="13">
    <source>
        <dbReference type="Pfam" id="PF02882"/>
    </source>
</evidence>
<evidence type="ECO:0000256" key="2">
    <source>
        <dbReference type="ARBA" id="ARBA00011738"/>
    </source>
</evidence>
<dbReference type="Gene3D" id="3.40.50.720">
    <property type="entry name" value="NAD(P)-binding Rossmann-like Domain"/>
    <property type="match status" value="1"/>
</dbReference>
<dbReference type="OrthoDB" id="9803580at2"/>
<feature type="domain" description="Tetrahydrofolate dehydrogenase/cyclohydrolase catalytic" evidence="12">
    <location>
        <begin position="27"/>
        <end position="141"/>
    </location>
</feature>
<comment type="similarity">
    <text evidence="11">Belongs to the tetrahydrofolate dehydrogenase/cyclohydrolase family.</text>
</comment>
<keyword evidence="3 11" id="KW-0554">One-carbon metabolism</keyword>
<dbReference type="GO" id="GO:0006164">
    <property type="term" value="P:purine nucleotide biosynthetic process"/>
    <property type="evidence" value="ECO:0007669"/>
    <property type="project" value="UniProtKB-KW"/>
</dbReference>
<dbReference type="NCBIfam" id="NF008058">
    <property type="entry name" value="PRK10792.1"/>
    <property type="match status" value="1"/>
</dbReference>
<dbReference type="AlphaFoldDB" id="A0A2Z4FK64"/>
<evidence type="ECO:0000256" key="1">
    <source>
        <dbReference type="ARBA" id="ARBA00004777"/>
    </source>
</evidence>
<accession>A0A2Z4FK64</accession>
<keyword evidence="11" id="KW-0028">Amino-acid biosynthesis</keyword>
<evidence type="ECO:0000256" key="6">
    <source>
        <dbReference type="ARBA" id="ARBA00022857"/>
    </source>
</evidence>
<dbReference type="PRINTS" id="PR00085">
    <property type="entry name" value="THFDHDRGNASE"/>
</dbReference>
<evidence type="ECO:0000256" key="9">
    <source>
        <dbReference type="ARBA" id="ARBA00023167"/>
    </source>
</evidence>
<keyword evidence="8 11" id="KW-0368">Histidine biosynthesis</keyword>
<dbReference type="UniPathway" id="UPA00193"/>
<keyword evidence="9 11" id="KW-0486">Methionine biosynthesis</keyword>
<dbReference type="GO" id="GO:0009086">
    <property type="term" value="P:methionine biosynthetic process"/>
    <property type="evidence" value="ECO:0007669"/>
    <property type="project" value="UniProtKB-KW"/>
</dbReference>
<reference evidence="14 15" key="1">
    <citation type="submission" date="2018-06" db="EMBL/GenBank/DDBJ databases">
        <title>Lujinxingia sediminis gen. nov. sp. nov., a new facultative anaerobic member of the class Deltaproteobacteria, and proposal of Lujinxingaceae fam. nov.</title>
        <authorList>
            <person name="Guo L.-Y."/>
            <person name="Li C.-M."/>
            <person name="Wang S."/>
            <person name="Du Z.-J."/>
        </authorList>
    </citation>
    <scope>NUCLEOTIDE SEQUENCE [LARGE SCALE GENOMIC DNA]</scope>
    <source>
        <strain evidence="14 15">FA350</strain>
    </source>
</reference>
<evidence type="ECO:0000256" key="10">
    <source>
        <dbReference type="ARBA" id="ARBA00023268"/>
    </source>
</evidence>
<dbReference type="NCBIfam" id="NF010783">
    <property type="entry name" value="PRK14186.1"/>
    <property type="match status" value="1"/>
</dbReference>
<sequence>MSAFEPHFKAAITPLRQAASSAAPKLLDGKKIANALLAQIKDATQLLAEREVRAHLCVVRVGDDPASEIYVRHKIRACKKVGIESSHLHLPADISQQELLAELRRVNADPAVNGVLLQLPLSAHHDSEEAIMTVAPHKDVDGFHPNNLGRLMSGQANLEPCTPRGIMTLLAASGVDCAGKQAVVVGRSMIVGRPMAQMLVRANATVTVCHRFTENLADIVQRADILVVATGVAELIKGAWVKPGAVVIDVGISRMADGSLQGDVEFEVARERASLITPVPGGVGPMTVATLMENTLHATLAAHHLVIRGGEICDKTR</sequence>
<dbReference type="InterPro" id="IPR020630">
    <property type="entry name" value="THF_DH/CycHdrlase_cat_dom"/>
</dbReference>
<proteinExistence type="inferred from homology"/>
<evidence type="ECO:0000313" key="15">
    <source>
        <dbReference type="Proteomes" id="UP000249799"/>
    </source>
</evidence>
<evidence type="ECO:0000259" key="12">
    <source>
        <dbReference type="Pfam" id="PF00763"/>
    </source>
</evidence>
<keyword evidence="10 11" id="KW-0511">Multifunctional enzyme</keyword>
<comment type="catalytic activity">
    <reaction evidence="11">
        <text>(6R)-5,10-methylene-5,6,7,8-tetrahydrofolate + NADP(+) = (6R)-5,10-methenyltetrahydrofolate + NADPH</text>
        <dbReference type="Rhea" id="RHEA:22812"/>
        <dbReference type="ChEBI" id="CHEBI:15636"/>
        <dbReference type="ChEBI" id="CHEBI:57455"/>
        <dbReference type="ChEBI" id="CHEBI:57783"/>
        <dbReference type="ChEBI" id="CHEBI:58349"/>
        <dbReference type="EC" id="1.5.1.5"/>
    </reaction>
</comment>
<dbReference type="InterPro" id="IPR046346">
    <property type="entry name" value="Aminoacid_DH-like_N_sf"/>
</dbReference>
<evidence type="ECO:0000256" key="3">
    <source>
        <dbReference type="ARBA" id="ARBA00022563"/>
    </source>
</evidence>
<dbReference type="GO" id="GO:0000105">
    <property type="term" value="P:L-histidine biosynthetic process"/>
    <property type="evidence" value="ECO:0007669"/>
    <property type="project" value="UniProtKB-KW"/>
</dbReference>
<feature type="domain" description="Tetrahydrofolate dehydrogenase/cyclohydrolase NAD(P)-binding" evidence="13">
    <location>
        <begin position="160"/>
        <end position="299"/>
    </location>
</feature>
<gene>
    <name evidence="11" type="primary">folD</name>
    <name evidence="14" type="ORF">DN745_08330</name>
</gene>
<name>A0A2Z4FK64_9DELT</name>
<dbReference type="KEGG" id="bsed:DN745_08330"/>
<dbReference type="GO" id="GO:0005829">
    <property type="term" value="C:cytosol"/>
    <property type="evidence" value="ECO:0007669"/>
    <property type="project" value="TreeGrafter"/>
</dbReference>
<dbReference type="Proteomes" id="UP000249799">
    <property type="component" value="Chromosome"/>
</dbReference>
<comment type="pathway">
    <text evidence="1 11">One-carbon metabolism; tetrahydrofolate interconversion.</text>
</comment>
<dbReference type="PANTHER" id="PTHR48099">
    <property type="entry name" value="C-1-TETRAHYDROFOLATE SYNTHASE, CYTOPLASMIC-RELATED"/>
    <property type="match status" value="1"/>
</dbReference>
<evidence type="ECO:0000256" key="7">
    <source>
        <dbReference type="ARBA" id="ARBA00023002"/>
    </source>
</evidence>
<comment type="catalytic activity">
    <reaction evidence="11">
        <text>(6R)-5,10-methenyltetrahydrofolate + H2O = (6R)-10-formyltetrahydrofolate + H(+)</text>
        <dbReference type="Rhea" id="RHEA:23700"/>
        <dbReference type="ChEBI" id="CHEBI:15377"/>
        <dbReference type="ChEBI" id="CHEBI:15378"/>
        <dbReference type="ChEBI" id="CHEBI:57455"/>
        <dbReference type="ChEBI" id="CHEBI:195366"/>
        <dbReference type="EC" id="3.5.4.9"/>
    </reaction>
</comment>
<comment type="subunit">
    <text evidence="2 11">Homodimer.</text>
</comment>
<dbReference type="FunFam" id="3.40.50.720:FF:000006">
    <property type="entry name" value="Bifunctional protein FolD"/>
    <property type="match status" value="1"/>
</dbReference>
<keyword evidence="5 11" id="KW-0378">Hydrolase</keyword>
<comment type="function">
    <text evidence="11">Catalyzes the oxidation of 5,10-methylenetetrahydrofolate to 5,10-methenyltetrahydrofolate and then the hydrolysis of 5,10-methenyltetrahydrofolate to 10-formyltetrahydrofolate.</text>
</comment>
<dbReference type="Gene3D" id="3.40.50.10860">
    <property type="entry name" value="Leucine Dehydrogenase, chain A, domain 1"/>
    <property type="match status" value="1"/>
</dbReference>
<dbReference type="FunFam" id="3.40.50.10860:FF:000005">
    <property type="entry name" value="C-1-tetrahydrofolate synthase, cytoplasmic, putative"/>
    <property type="match status" value="1"/>
</dbReference>
<dbReference type="GO" id="GO:0004488">
    <property type="term" value="F:methylenetetrahydrofolate dehydrogenase (NADP+) activity"/>
    <property type="evidence" value="ECO:0007669"/>
    <property type="project" value="UniProtKB-UniRule"/>
</dbReference>
<keyword evidence="7 11" id="KW-0560">Oxidoreductase</keyword>
<comment type="caution">
    <text evidence="11">Lacks conserved residue(s) required for the propagation of feature annotation.</text>
</comment>
<dbReference type="SUPFAM" id="SSF51735">
    <property type="entry name" value="NAD(P)-binding Rossmann-fold domains"/>
    <property type="match status" value="1"/>
</dbReference>
<dbReference type="SUPFAM" id="SSF53223">
    <property type="entry name" value="Aminoacid dehydrogenase-like, N-terminal domain"/>
    <property type="match status" value="1"/>
</dbReference>